<keyword evidence="1" id="KW-0805">Transcription regulation</keyword>
<dbReference type="RefSeq" id="WP_252848947.1">
    <property type="nucleotide sequence ID" value="NZ_BAPW01000023.1"/>
</dbReference>
<sequence>MDPLSRALAQMRTEGRIWGFLSLNGPYGIGFPPEYGVFLSVVEGETWLGLDDEPPRRLMQSDLVFLPRPSRFSLHSTPLGSAVTMLDAEGAARWAAEKRIVVDGGTGPAARIVTGCFSVTSPEAALLVRELPRLLHMGADENREITAALAMLRHEIGASPLYRSRDYSRSAGGNDLPEQTARPGASAMIDRLCEILLLLTIRHMIGSPGQIDIGTMHDRLESGWLRGLGDPKIGSALQRMHAKLAAPWTVEEIARQCGMSRSAFATRFKSVVGITPMDHLTEWRMARAAALLQGESALKIDSLAHAVGYSSERAFRKNFLRCHGLTPQEYRRQQRG</sequence>
<protein>
    <submittedName>
        <fullName evidence="5">AraC family transcriptional regulator</fullName>
    </submittedName>
</protein>
<comment type="caution">
    <text evidence="5">The sequence shown here is derived from an EMBL/GenBank/DDBJ whole genome shotgun (WGS) entry which is preliminary data.</text>
</comment>
<dbReference type="PANTHER" id="PTHR46796">
    <property type="entry name" value="HTH-TYPE TRANSCRIPTIONAL ACTIVATOR RHAS-RELATED"/>
    <property type="match status" value="1"/>
</dbReference>
<dbReference type="InterPro" id="IPR018062">
    <property type="entry name" value="HTH_AraC-typ_CS"/>
</dbReference>
<evidence type="ECO:0000256" key="3">
    <source>
        <dbReference type="ARBA" id="ARBA00023163"/>
    </source>
</evidence>
<dbReference type="Pfam" id="PF12833">
    <property type="entry name" value="HTH_18"/>
    <property type="match status" value="1"/>
</dbReference>
<evidence type="ECO:0000313" key="6">
    <source>
        <dbReference type="Proteomes" id="UP001523401"/>
    </source>
</evidence>
<organism evidence="5 6">
    <name type="scientific">Asaia lannensis NBRC 102526</name>
    <dbReference type="NCBI Taxonomy" id="1307926"/>
    <lineage>
        <taxon>Bacteria</taxon>
        <taxon>Pseudomonadati</taxon>
        <taxon>Pseudomonadota</taxon>
        <taxon>Alphaproteobacteria</taxon>
        <taxon>Acetobacterales</taxon>
        <taxon>Acetobacteraceae</taxon>
        <taxon>Asaia</taxon>
    </lineage>
</organism>
<dbReference type="InterPro" id="IPR018060">
    <property type="entry name" value="HTH_AraC"/>
</dbReference>
<gene>
    <name evidence="5" type="ORF">NF685_05855</name>
</gene>
<evidence type="ECO:0000256" key="1">
    <source>
        <dbReference type="ARBA" id="ARBA00023015"/>
    </source>
</evidence>
<dbReference type="Pfam" id="PF12852">
    <property type="entry name" value="Cupin_6"/>
    <property type="match status" value="1"/>
</dbReference>
<dbReference type="Proteomes" id="UP001523401">
    <property type="component" value="Unassembled WGS sequence"/>
</dbReference>
<dbReference type="InterPro" id="IPR050204">
    <property type="entry name" value="AraC_XylS_family_regulators"/>
</dbReference>
<dbReference type="InterPro" id="IPR009057">
    <property type="entry name" value="Homeodomain-like_sf"/>
</dbReference>
<dbReference type="SUPFAM" id="SSF46689">
    <property type="entry name" value="Homeodomain-like"/>
    <property type="match status" value="2"/>
</dbReference>
<dbReference type="Gene3D" id="1.10.10.60">
    <property type="entry name" value="Homeodomain-like"/>
    <property type="match status" value="2"/>
</dbReference>
<dbReference type="InterPro" id="IPR032783">
    <property type="entry name" value="AraC_lig"/>
</dbReference>
<evidence type="ECO:0000313" key="5">
    <source>
        <dbReference type="EMBL" id="MCO6159555.1"/>
    </source>
</evidence>
<reference evidence="5 6" key="1">
    <citation type="submission" date="2022-06" db="EMBL/GenBank/DDBJ databases">
        <title>Whole-genome of Asaia lannensis strain LMG 27011T.</title>
        <authorList>
            <person name="Sombolestani A."/>
        </authorList>
    </citation>
    <scope>NUCLEOTIDE SEQUENCE [LARGE SCALE GENOMIC DNA]</scope>
    <source>
        <strain evidence="5 6">NBRC 102526</strain>
    </source>
</reference>
<keyword evidence="2" id="KW-0238">DNA-binding</keyword>
<accession>A0ABT1CFD9</accession>
<evidence type="ECO:0000256" key="2">
    <source>
        <dbReference type="ARBA" id="ARBA00023125"/>
    </source>
</evidence>
<dbReference type="PANTHER" id="PTHR46796:SF7">
    <property type="entry name" value="ARAC FAMILY TRANSCRIPTIONAL REGULATOR"/>
    <property type="match status" value="1"/>
</dbReference>
<keyword evidence="6" id="KW-1185">Reference proteome</keyword>
<dbReference type="PROSITE" id="PS00041">
    <property type="entry name" value="HTH_ARAC_FAMILY_1"/>
    <property type="match status" value="1"/>
</dbReference>
<name>A0ABT1CFD9_9PROT</name>
<dbReference type="PROSITE" id="PS01124">
    <property type="entry name" value="HTH_ARAC_FAMILY_2"/>
    <property type="match status" value="1"/>
</dbReference>
<keyword evidence="3" id="KW-0804">Transcription</keyword>
<dbReference type="SMART" id="SM00342">
    <property type="entry name" value="HTH_ARAC"/>
    <property type="match status" value="1"/>
</dbReference>
<feature type="domain" description="HTH araC/xylS-type" evidence="4">
    <location>
        <begin position="234"/>
        <end position="333"/>
    </location>
</feature>
<proteinExistence type="predicted"/>
<dbReference type="EMBL" id="JAMXQU010000003">
    <property type="protein sequence ID" value="MCO6159555.1"/>
    <property type="molecule type" value="Genomic_DNA"/>
</dbReference>
<evidence type="ECO:0000259" key="4">
    <source>
        <dbReference type="PROSITE" id="PS01124"/>
    </source>
</evidence>